<evidence type="ECO:0000256" key="1">
    <source>
        <dbReference type="ARBA" id="ARBA00023015"/>
    </source>
</evidence>
<dbReference type="Pfam" id="PF00440">
    <property type="entry name" value="TetR_N"/>
    <property type="match status" value="1"/>
</dbReference>
<organism evidence="6 7">
    <name type="scientific">Gordonia asplenii</name>
    <dbReference type="NCBI Taxonomy" id="2725283"/>
    <lineage>
        <taxon>Bacteria</taxon>
        <taxon>Bacillati</taxon>
        <taxon>Actinomycetota</taxon>
        <taxon>Actinomycetes</taxon>
        <taxon>Mycobacteriales</taxon>
        <taxon>Gordoniaceae</taxon>
        <taxon>Gordonia</taxon>
    </lineage>
</organism>
<sequence length="232" mass="25268">MVISIIYRPSDFVFLSQIRNCNKLSALVRTHRLDYPACVAEPQQITKAMRTRERIIDSAAREFAWRGYDGTSLRHVAAGAGLKLGSLYFHFATKDELLAEVLRGAVELATARIDEAVAELGPTPSGSDVLSAAIGAHLHVLHESYDIGAAVVRVIDQPAADASGVLDQSRRYFDTWRHLVAVSRGNANPTDGDRLTAILLLGAMNATLGRRQPDTSNLESIIAAVRHHFALS</sequence>
<dbReference type="Proteomes" id="UP000550729">
    <property type="component" value="Unassembled WGS sequence"/>
</dbReference>
<dbReference type="SUPFAM" id="SSF46689">
    <property type="entry name" value="Homeodomain-like"/>
    <property type="match status" value="1"/>
</dbReference>
<reference evidence="6 7" key="1">
    <citation type="submission" date="2020-04" db="EMBL/GenBank/DDBJ databases">
        <title>Gordonia sp. nov. TBRC 11910.</title>
        <authorList>
            <person name="Suriyachadkun C."/>
        </authorList>
    </citation>
    <scope>NUCLEOTIDE SEQUENCE [LARGE SCALE GENOMIC DNA]</scope>
    <source>
        <strain evidence="6 7">TBRC 11910</strain>
    </source>
</reference>
<protein>
    <submittedName>
        <fullName evidence="6">TetR/AcrR family transcriptional regulator</fullName>
    </submittedName>
</protein>
<evidence type="ECO:0000256" key="4">
    <source>
        <dbReference type="PROSITE-ProRule" id="PRU00335"/>
    </source>
</evidence>
<evidence type="ECO:0000313" key="7">
    <source>
        <dbReference type="Proteomes" id="UP000550729"/>
    </source>
</evidence>
<accession>A0A848KTF5</accession>
<dbReference type="PRINTS" id="PR00455">
    <property type="entry name" value="HTHTETR"/>
</dbReference>
<keyword evidence="7" id="KW-1185">Reference proteome</keyword>
<evidence type="ECO:0000256" key="3">
    <source>
        <dbReference type="ARBA" id="ARBA00023163"/>
    </source>
</evidence>
<dbReference type="EMBL" id="JABBNB010000008">
    <property type="protein sequence ID" value="NMO01459.1"/>
    <property type="molecule type" value="Genomic_DNA"/>
</dbReference>
<dbReference type="GO" id="GO:0000976">
    <property type="term" value="F:transcription cis-regulatory region binding"/>
    <property type="evidence" value="ECO:0007669"/>
    <property type="project" value="TreeGrafter"/>
</dbReference>
<evidence type="ECO:0000313" key="6">
    <source>
        <dbReference type="EMBL" id="NMO01459.1"/>
    </source>
</evidence>
<gene>
    <name evidence="6" type="ORF">HH308_09545</name>
</gene>
<keyword evidence="1" id="KW-0805">Transcription regulation</keyword>
<proteinExistence type="predicted"/>
<dbReference type="AlphaFoldDB" id="A0A848KTF5"/>
<dbReference type="PROSITE" id="PS50977">
    <property type="entry name" value="HTH_TETR_2"/>
    <property type="match status" value="1"/>
</dbReference>
<dbReference type="PANTHER" id="PTHR30055">
    <property type="entry name" value="HTH-TYPE TRANSCRIPTIONAL REGULATOR RUTR"/>
    <property type="match status" value="1"/>
</dbReference>
<dbReference type="GO" id="GO:0003700">
    <property type="term" value="F:DNA-binding transcription factor activity"/>
    <property type="evidence" value="ECO:0007669"/>
    <property type="project" value="TreeGrafter"/>
</dbReference>
<comment type="caution">
    <text evidence="6">The sequence shown here is derived from an EMBL/GenBank/DDBJ whole genome shotgun (WGS) entry which is preliminary data.</text>
</comment>
<feature type="domain" description="HTH tetR-type" evidence="5">
    <location>
        <begin position="49"/>
        <end position="109"/>
    </location>
</feature>
<dbReference type="Gene3D" id="1.10.357.10">
    <property type="entry name" value="Tetracycline Repressor, domain 2"/>
    <property type="match status" value="1"/>
</dbReference>
<feature type="DNA-binding region" description="H-T-H motif" evidence="4">
    <location>
        <begin position="72"/>
        <end position="91"/>
    </location>
</feature>
<dbReference type="InterPro" id="IPR009057">
    <property type="entry name" value="Homeodomain-like_sf"/>
</dbReference>
<dbReference type="InterPro" id="IPR001647">
    <property type="entry name" value="HTH_TetR"/>
</dbReference>
<dbReference type="Gene3D" id="1.10.10.60">
    <property type="entry name" value="Homeodomain-like"/>
    <property type="match status" value="1"/>
</dbReference>
<dbReference type="PANTHER" id="PTHR30055:SF234">
    <property type="entry name" value="HTH-TYPE TRANSCRIPTIONAL REGULATOR BETI"/>
    <property type="match status" value="1"/>
</dbReference>
<keyword evidence="2 4" id="KW-0238">DNA-binding</keyword>
<evidence type="ECO:0000259" key="5">
    <source>
        <dbReference type="PROSITE" id="PS50977"/>
    </source>
</evidence>
<dbReference type="InterPro" id="IPR050109">
    <property type="entry name" value="HTH-type_TetR-like_transc_reg"/>
</dbReference>
<keyword evidence="3" id="KW-0804">Transcription</keyword>
<dbReference type="RefSeq" id="WP_170193969.1">
    <property type="nucleotide sequence ID" value="NZ_JABBNB010000008.1"/>
</dbReference>
<name>A0A848KTF5_9ACTN</name>
<evidence type="ECO:0000256" key="2">
    <source>
        <dbReference type="ARBA" id="ARBA00023125"/>
    </source>
</evidence>